<dbReference type="SUPFAM" id="SSF158639">
    <property type="entry name" value="ENT-like"/>
    <property type="match status" value="1"/>
</dbReference>
<evidence type="ECO:0000256" key="1">
    <source>
        <dbReference type="ARBA" id="ARBA00004123"/>
    </source>
</evidence>
<dbReference type="GO" id="GO:0005634">
    <property type="term" value="C:nucleus"/>
    <property type="evidence" value="ECO:0007669"/>
    <property type="project" value="UniProtKB-SubCell"/>
</dbReference>
<dbReference type="Pfam" id="PF03735">
    <property type="entry name" value="ENT"/>
    <property type="match status" value="1"/>
</dbReference>
<dbReference type="InterPro" id="IPR033485">
    <property type="entry name" value="EMSY-LIKE_plant"/>
</dbReference>
<feature type="region of interest" description="Disordered" evidence="3">
    <location>
        <begin position="234"/>
        <end position="256"/>
    </location>
</feature>
<evidence type="ECO:0000256" key="2">
    <source>
        <dbReference type="ARBA" id="ARBA00023242"/>
    </source>
</evidence>
<keyword evidence="2" id="KW-0539">Nucleus</keyword>
<dbReference type="PANTHER" id="PTHR33432">
    <property type="entry name" value="PROTEIN EMSY-LIKE 4"/>
    <property type="match status" value="1"/>
</dbReference>
<dbReference type="InterPro" id="IPR036142">
    <property type="entry name" value="ENT_dom-like_sf"/>
</dbReference>
<organism evidence="5">
    <name type="scientific">Auxenochlorella protothecoides</name>
    <name type="common">Green microalga</name>
    <name type="synonym">Chlorella protothecoides</name>
    <dbReference type="NCBI Taxonomy" id="3075"/>
    <lineage>
        <taxon>Eukaryota</taxon>
        <taxon>Viridiplantae</taxon>
        <taxon>Chlorophyta</taxon>
        <taxon>core chlorophytes</taxon>
        <taxon>Trebouxiophyceae</taxon>
        <taxon>Chlorellales</taxon>
        <taxon>Chlorellaceae</taxon>
        <taxon>Auxenochlorella</taxon>
    </lineage>
</organism>
<dbReference type="Gene3D" id="1.10.1240.40">
    <property type="entry name" value="ENT domain"/>
    <property type="match status" value="1"/>
</dbReference>
<gene>
    <name evidence="5" type="ORF">g.64928</name>
</gene>
<evidence type="ECO:0000256" key="3">
    <source>
        <dbReference type="SAM" id="MobiDB-lite"/>
    </source>
</evidence>
<evidence type="ECO:0000313" key="5">
    <source>
        <dbReference type="EMBL" id="JAT73217.1"/>
    </source>
</evidence>
<dbReference type="PANTHER" id="PTHR33432:SF33">
    <property type="entry name" value="OS03G0796400 PROTEIN"/>
    <property type="match status" value="1"/>
</dbReference>
<reference evidence="5" key="1">
    <citation type="submission" date="2015-08" db="EMBL/GenBank/DDBJ databases">
        <authorList>
            <person name="Babu N.S."/>
            <person name="Beckwith C.J."/>
            <person name="Beseler K.G."/>
            <person name="Brison A."/>
            <person name="Carone J.V."/>
            <person name="Caskin T.P."/>
            <person name="Diamond M."/>
            <person name="Durham M.E."/>
            <person name="Foxe J.M."/>
            <person name="Go M."/>
            <person name="Henderson B.A."/>
            <person name="Jones I.B."/>
            <person name="McGettigan J.A."/>
            <person name="Micheletti S.J."/>
            <person name="Nasrallah M.E."/>
            <person name="Ortiz D."/>
            <person name="Piller C.R."/>
            <person name="Privatt S.R."/>
            <person name="Schneider S.L."/>
            <person name="Sharp S."/>
            <person name="Smith T.C."/>
            <person name="Stanton J.D."/>
            <person name="Ullery H.E."/>
            <person name="Wilson R.J."/>
            <person name="Serrano M.G."/>
            <person name="Buck G."/>
            <person name="Lee V."/>
            <person name="Wang Y."/>
            <person name="Carvalho R."/>
            <person name="Voegtly L."/>
            <person name="Shi R."/>
            <person name="Duckworth R."/>
            <person name="Johnson A."/>
            <person name="Loviza R."/>
            <person name="Walstead R."/>
            <person name="Shah Z."/>
            <person name="Kiflezghi M."/>
            <person name="Wade K."/>
            <person name="Ball S.L."/>
            <person name="Bradley K.W."/>
            <person name="Asai D.J."/>
            <person name="Bowman C.A."/>
            <person name="Russell D.A."/>
            <person name="Pope W.H."/>
            <person name="Jacobs-Sera D."/>
            <person name="Hendrix R.W."/>
            <person name="Hatfull G.F."/>
        </authorList>
    </citation>
    <scope>NUCLEOTIDE SEQUENCE</scope>
</reference>
<dbReference type="PROSITE" id="PS51138">
    <property type="entry name" value="ENT"/>
    <property type="match status" value="1"/>
</dbReference>
<feature type="domain" description="ENT" evidence="4">
    <location>
        <begin position="5"/>
        <end position="91"/>
    </location>
</feature>
<dbReference type="AlphaFoldDB" id="A0A1D2A206"/>
<dbReference type="InterPro" id="IPR005491">
    <property type="entry name" value="ENT_dom"/>
</dbReference>
<accession>A0A1D2A206</accession>
<sequence>MSQTPPELLRELEIEGYTAVMRAIYAGTYDWEKEEILTKLRSILSIDNNQHADVLVSVKEEMQAIRAGGGHVARAKPLTGKVPYVATGVGPRKPSAGVRALPGVASTPRAHPQNRTPARSKGSRPAGHRASGAADPYEYVGRRVWRYWPSETPPWVEGYVYEYDADTGMHSILYDPNQGERETLEDGYSFANADPAEYVLGEFVDVKTMPGSRRVAERPSEAPVPGPAAALAASAAVASDRQPSKKRRTAPGPLPTAAPFDPLWLDARLQVAGEDELQSLYSLLDRKEIELAAELGLLEQGSAEDEDRAARAALEAQFQALCERETGLMAELAALTAVEE</sequence>
<name>A0A1D2A206_AUXPR</name>
<feature type="region of interest" description="Disordered" evidence="3">
    <location>
        <begin position="102"/>
        <end position="133"/>
    </location>
</feature>
<comment type="subcellular location">
    <subcellularLocation>
        <location evidence="1">Nucleus</location>
    </subcellularLocation>
</comment>
<dbReference type="GO" id="GO:0050832">
    <property type="term" value="P:defense response to fungus"/>
    <property type="evidence" value="ECO:0007669"/>
    <property type="project" value="InterPro"/>
</dbReference>
<proteinExistence type="predicted"/>
<evidence type="ECO:0000259" key="4">
    <source>
        <dbReference type="PROSITE" id="PS51138"/>
    </source>
</evidence>
<dbReference type="SMART" id="SM01191">
    <property type="entry name" value="ENT"/>
    <property type="match status" value="1"/>
</dbReference>
<protein>
    <recommendedName>
        <fullName evidence="4">ENT domain-containing protein</fullName>
    </recommendedName>
</protein>
<dbReference type="EMBL" id="GDKF01005405">
    <property type="protein sequence ID" value="JAT73217.1"/>
    <property type="molecule type" value="Transcribed_RNA"/>
</dbReference>